<gene>
    <name evidence="9" type="ORF">FM105_00660</name>
</gene>
<keyword evidence="3" id="KW-0249">Electron transport</keyword>
<comment type="similarity">
    <text evidence="1">Belongs to the thioredoxin family.</text>
</comment>
<dbReference type="InterPro" id="IPR013766">
    <property type="entry name" value="Thioredoxin_domain"/>
</dbReference>
<accession>A0A1X6WU36</accession>
<reference evidence="10" key="1">
    <citation type="submission" date="2017-02" db="EMBL/GenBank/DDBJ databases">
        <authorList>
            <person name="Dridi B."/>
        </authorList>
    </citation>
    <scope>NUCLEOTIDE SEQUENCE [LARGE SCALE GENOMIC DNA]</scope>
    <source>
        <strain evidence="10">B Co 03.10</strain>
    </source>
</reference>
<feature type="region of interest" description="Disordered" evidence="7">
    <location>
        <begin position="115"/>
        <end position="163"/>
    </location>
</feature>
<feature type="compositionally biased region" description="Basic and acidic residues" evidence="7">
    <location>
        <begin position="115"/>
        <end position="124"/>
    </location>
</feature>
<evidence type="ECO:0000256" key="5">
    <source>
        <dbReference type="ARBA" id="ARBA00023284"/>
    </source>
</evidence>
<evidence type="ECO:0000256" key="2">
    <source>
        <dbReference type="ARBA" id="ARBA00022448"/>
    </source>
</evidence>
<sequence>MSTTTVTSDNLQSTVGDNDIVILDFWADWCGPCRNFAPVYEAASAKHEDIVFGKVDTEAEQQLAGAFGITSIPTLMVFRQGVGVFSQAGALAAPQLEELIDGVRNLDMEDVHKQVEEQKAKMAEQEAAGQAPGGQDPSSQDSGSQAQDQHRSAGAPGTSPTDF</sequence>
<dbReference type="PROSITE" id="PS51352">
    <property type="entry name" value="THIOREDOXIN_2"/>
    <property type="match status" value="1"/>
</dbReference>
<proteinExistence type="inferred from homology"/>
<evidence type="ECO:0000256" key="3">
    <source>
        <dbReference type="ARBA" id="ARBA00022982"/>
    </source>
</evidence>
<dbReference type="InterPro" id="IPR017937">
    <property type="entry name" value="Thioredoxin_CS"/>
</dbReference>
<dbReference type="RefSeq" id="WP_087003161.1">
    <property type="nucleotide sequence ID" value="NZ_FWFF01000001.1"/>
</dbReference>
<evidence type="ECO:0000256" key="7">
    <source>
        <dbReference type="SAM" id="MobiDB-lite"/>
    </source>
</evidence>
<evidence type="ECO:0000256" key="4">
    <source>
        <dbReference type="ARBA" id="ARBA00023157"/>
    </source>
</evidence>
<dbReference type="Proteomes" id="UP000196581">
    <property type="component" value="Unassembled WGS sequence"/>
</dbReference>
<evidence type="ECO:0000256" key="6">
    <source>
        <dbReference type="NCBIfam" id="TIGR01068"/>
    </source>
</evidence>
<protein>
    <recommendedName>
        <fullName evidence="6">Thioredoxin</fullName>
    </recommendedName>
</protein>
<dbReference type="EMBL" id="FWFF01000001">
    <property type="protein sequence ID" value="SLM88603.1"/>
    <property type="molecule type" value="Genomic_DNA"/>
</dbReference>
<evidence type="ECO:0000256" key="1">
    <source>
        <dbReference type="ARBA" id="ARBA00008987"/>
    </source>
</evidence>
<dbReference type="PANTHER" id="PTHR45663">
    <property type="entry name" value="GEO12009P1"/>
    <property type="match status" value="1"/>
</dbReference>
<dbReference type="PANTHER" id="PTHR45663:SF40">
    <property type="entry name" value="THIOREDOXIN 2"/>
    <property type="match status" value="1"/>
</dbReference>
<dbReference type="PRINTS" id="PR00421">
    <property type="entry name" value="THIOREDOXIN"/>
</dbReference>
<dbReference type="InterPro" id="IPR005746">
    <property type="entry name" value="Thioredoxin"/>
</dbReference>
<dbReference type="Gene3D" id="3.40.30.10">
    <property type="entry name" value="Glutaredoxin"/>
    <property type="match status" value="1"/>
</dbReference>
<keyword evidence="4" id="KW-1015">Disulfide bond</keyword>
<feature type="domain" description="Thioredoxin" evidence="8">
    <location>
        <begin position="1"/>
        <end position="105"/>
    </location>
</feature>
<organism evidence="9 10">
    <name type="scientific">Brevibacterium yomogidense</name>
    <dbReference type="NCBI Taxonomy" id="946573"/>
    <lineage>
        <taxon>Bacteria</taxon>
        <taxon>Bacillati</taxon>
        <taxon>Actinomycetota</taxon>
        <taxon>Actinomycetes</taxon>
        <taxon>Micrococcales</taxon>
        <taxon>Brevibacteriaceae</taxon>
        <taxon>Brevibacterium</taxon>
    </lineage>
</organism>
<dbReference type="NCBIfam" id="TIGR01068">
    <property type="entry name" value="thioredoxin"/>
    <property type="match status" value="1"/>
</dbReference>
<keyword evidence="10" id="KW-1185">Reference proteome</keyword>
<evidence type="ECO:0000313" key="10">
    <source>
        <dbReference type="Proteomes" id="UP000196581"/>
    </source>
</evidence>
<name>A0A1X6WU36_9MICO</name>
<dbReference type="GO" id="GO:0015035">
    <property type="term" value="F:protein-disulfide reductase activity"/>
    <property type="evidence" value="ECO:0007669"/>
    <property type="project" value="UniProtKB-UniRule"/>
</dbReference>
<feature type="compositionally biased region" description="Low complexity" evidence="7">
    <location>
        <begin position="125"/>
        <end position="147"/>
    </location>
</feature>
<evidence type="ECO:0000259" key="8">
    <source>
        <dbReference type="PROSITE" id="PS51352"/>
    </source>
</evidence>
<dbReference type="GO" id="GO:0005829">
    <property type="term" value="C:cytosol"/>
    <property type="evidence" value="ECO:0007669"/>
    <property type="project" value="TreeGrafter"/>
</dbReference>
<dbReference type="CDD" id="cd02947">
    <property type="entry name" value="TRX_family"/>
    <property type="match status" value="1"/>
</dbReference>
<dbReference type="Pfam" id="PF00085">
    <property type="entry name" value="Thioredoxin"/>
    <property type="match status" value="1"/>
</dbReference>
<dbReference type="SUPFAM" id="SSF52833">
    <property type="entry name" value="Thioredoxin-like"/>
    <property type="match status" value="1"/>
</dbReference>
<keyword evidence="2" id="KW-0813">Transport</keyword>
<evidence type="ECO:0000313" key="9">
    <source>
        <dbReference type="EMBL" id="SLM88603.1"/>
    </source>
</evidence>
<dbReference type="AlphaFoldDB" id="A0A1X6WU36"/>
<dbReference type="PROSITE" id="PS00194">
    <property type="entry name" value="THIOREDOXIN_1"/>
    <property type="match status" value="1"/>
</dbReference>
<dbReference type="InterPro" id="IPR036249">
    <property type="entry name" value="Thioredoxin-like_sf"/>
</dbReference>
<keyword evidence="5" id="KW-0676">Redox-active center</keyword>